<gene>
    <name evidence="3" type="ORF">NE237_026326</name>
</gene>
<organism evidence="3 4">
    <name type="scientific">Protea cynaroides</name>
    <dbReference type="NCBI Taxonomy" id="273540"/>
    <lineage>
        <taxon>Eukaryota</taxon>
        <taxon>Viridiplantae</taxon>
        <taxon>Streptophyta</taxon>
        <taxon>Embryophyta</taxon>
        <taxon>Tracheophyta</taxon>
        <taxon>Spermatophyta</taxon>
        <taxon>Magnoliopsida</taxon>
        <taxon>Proteales</taxon>
        <taxon>Proteaceae</taxon>
        <taxon>Protea</taxon>
    </lineage>
</organism>
<dbReference type="InterPro" id="IPR044730">
    <property type="entry name" value="RNase_H-like_dom_plant"/>
</dbReference>
<dbReference type="InterPro" id="IPR052929">
    <property type="entry name" value="RNase_H-like_EbsB-rel"/>
</dbReference>
<sequence length="186" mass="20614">MNRQVFSFAAFFCWSLWKARNALYFDHATVDPLRASSPVNTLWRPPPDGYLKLNSDVTLHQSNKGNGVGFVFREANGKPLLAVSAPLFFSTPLMGEALALRMGLSAVVAHRFCFSVAESDNLALIRMLQEDTTEANVFIRPIVCDILALAAQCNSVIFFSHSKVSQHGGTYVGQECYNNILPLKKK</sequence>
<name>A0A9Q0H6W4_9MAGN</name>
<reference evidence="3" key="1">
    <citation type="journal article" date="2023" name="Plant J.">
        <title>The genome of the king protea, Protea cynaroides.</title>
        <authorList>
            <person name="Chang J."/>
            <person name="Duong T.A."/>
            <person name="Schoeman C."/>
            <person name="Ma X."/>
            <person name="Roodt D."/>
            <person name="Barker N."/>
            <person name="Li Z."/>
            <person name="Van de Peer Y."/>
            <person name="Mizrachi E."/>
        </authorList>
    </citation>
    <scope>NUCLEOTIDE SEQUENCE</scope>
    <source>
        <tissue evidence="3">Young leaves</tissue>
    </source>
</reference>
<comment type="caution">
    <text evidence="3">The sequence shown here is derived from an EMBL/GenBank/DDBJ whole genome shotgun (WGS) entry which is preliminary data.</text>
</comment>
<accession>A0A9Q0H6W4</accession>
<feature type="signal peptide" evidence="1">
    <location>
        <begin position="1"/>
        <end position="22"/>
    </location>
</feature>
<dbReference type="AlphaFoldDB" id="A0A9Q0H6W4"/>
<proteinExistence type="predicted"/>
<evidence type="ECO:0000259" key="2">
    <source>
        <dbReference type="Pfam" id="PF13456"/>
    </source>
</evidence>
<keyword evidence="1" id="KW-0732">Signal</keyword>
<dbReference type="Pfam" id="PF13456">
    <property type="entry name" value="RVT_3"/>
    <property type="match status" value="1"/>
</dbReference>
<dbReference type="Proteomes" id="UP001141806">
    <property type="component" value="Unassembled WGS sequence"/>
</dbReference>
<dbReference type="EMBL" id="JAMYWD010000010">
    <property type="protein sequence ID" value="KAJ4959215.1"/>
    <property type="molecule type" value="Genomic_DNA"/>
</dbReference>
<keyword evidence="4" id="KW-1185">Reference proteome</keyword>
<dbReference type="InterPro" id="IPR002156">
    <property type="entry name" value="RNaseH_domain"/>
</dbReference>
<dbReference type="PANTHER" id="PTHR47074:SF11">
    <property type="entry name" value="REVERSE TRANSCRIPTASE-LIKE PROTEIN"/>
    <property type="match status" value="1"/>
</dbReference>
<protein>
    <recommendedName>
        <fullName evidence="2">RNase H type-1 domain-containing protein</fullName>
    </recommendedName>
</protein>
<dbReference type="InterPro" id="IPR036397">
    <property type="entry name" value="RNaseH_sf"/>
</dbReference>
<dbReference type="OrthoDB" id="1906820at2759"/>
<evidence type="ECO:0000313" key="3">
    <source>
        <dbReference type="EMBL" id="KAJ4959215.1"/>
    </source>
</evidence>
<dbReference type="GO" id="GO:0003676">
    <property type="term" value="F:nucleic acid binding"/>
    <property type="evidence" value="ECO:0007669"/>
    <property type="project" value="InterPro"/>
</dbReference>
<dbReference type="GO" id="GO:0004523">
    <property type="term" value="F:RNA-DNA hybrid ribonuclease activity"/>
    <property type="evidence" value="ECO:0007669"/>
    <property type="project" value="InterPro"/>
</dbReference>
<evidence type="ECO:0000313" key="4">
    <source>
        <dbReference type="Proteomes" id="UP001141806"/>
    </source>
</evidence>
<dbReference type="Gene3D" id="3.30.420.10">
    <property type="entry name" value="Ribonuclease H-like superfamily/Ribonuclease H"/>
    <property type="match status" value="1"/>
</dbReference>
<feature type="chain" id="PRO_5040140743" description="RNase H type-1 domain-containing protein" evidence="1">
    <location>
        <begin position="23"/>
        <end position="186"/>
    </location>
</feature>
<feature type="domain" description="RNase H type-1" evidence="2">
    <location>
        <begin position="54"/>
        <end position="157"/>
    </location>
</feature>
<dbReference type="SUPFAM" id="SSF53098">
    <property type="entry name" value="Ribonuclease H-like"/>
    <property type="match status" value="1"/>
</dbReference>
<dbReference type="CDD" id="cd06222">
    <property type="entry name" value="RNase_H_like"/>
    <property type="match status" value="1"/>
</dbReference>
<dbReference type="InterPro" id="IPR012337">
    <property type="entry name" value="RNaseH-like_sf"/>
</dbReference>
<dbReference type="PANTHER" id="PTHR47074">
    <property type="entry name" value="BNAC02G40300D PROTEIN"/>
    <property type="match status" value="1"/>
</dbReference>
<evidence type="ECO:0000256" key="1">
    <source>
        <dbReference type="SAM" id="SignalP"/>
    </source>
</evidence>